<dbReference type="Gene3D" id="3.30.420.10">
    <property type="entry name" value="Ribonuclease H-like superfamily/Ribonuclease H"/>
    <property type="match status" value="1"/>
</dbReference>
<dbReference type="SUPFAM" id="SSF53098">
    <property type="entry name" value="Ribonuclease H-like"/>
    <property type="match status" value="1"/>
</dbReference>
<dbReference type="GO" id="GO:0008408">
    <property type="term" value="F:3'-5' exonuclease activity"/>
    <property type="evidence" value="ECO:0007669"/>
    <property type="project" value="InterPro"/>
</dbReference>
<evidence type="ECO:0000313" key="2">
    <source>
        <dbReference type="EMBL" id="KAK0410523.1"/>
    </source>
</evidence>
<dbReference type="PANTHER" id="PTHR47765:SF3">
    <property type="entry name" value="3'-5' EXONUCLEASE DOMAIN-CONTAINING PROTEIN"/>
    <property type="match status" value="1"/>
</dbReference>
<proteinExistence type="predicted"/>
<reference evidence="2" key="1">
    <citation type="submission" date="2023-06" db="EMBL/GenBank/DDBJ databases">
        <title>Genomic analysis of the entomopathogenic nematode Steinernema hermaphroditum.</title>
        <authorList>
            <person name="Schwarz E.M."/>
            <person name="Heppert J.K."/>
            <person name="Baniya A."/>
            <person name="Schwartz H.T."/>
            <person name="Tan C.-H."/>
            <person name="Antoshechkin I."/>
            <person name="Sternberg P.W."/>
            <person name="Goodrich-Blair H."/>
            <person name="Dillman A.R."/>
        </authorList>
    </citation>
    <scope>NUCLEOTIDE SEQUENCE</scope>
    <source>
        <strain evidence="2">PS9179</strain>
        <tissue evidence="2">Whole animal</tissue>
    </source>
</reference>
<sequence length="643" mass="74018">MELTSEHFRKFLKSMTEEQIEKTWGNKSLVEIGKSIFGQFVQGRDHRKNLDKFAKLLLQCENYVFNRPFLRSWTFRGLSLVPFLIQAFIHYTSSIWKISDDFKVFHANFRSESQILQVLPLLLTQKFPEKVEFWKNSGIEHLEAGLHEDFMRLARKLAYEGIISFEAIVYSLTAEFLKPYRSKGYRLMCQALFMGLTDAGVIKRIITSRCDDEIRAGRIALHYVAYTSRSFDLFQLGLKGFFRNYKQPTNEDFQTFKRNIDDILSELHQEVPRQNNLKLEEMQKYVCEAIVQCYQKKIITKNQMTDVFCAALVQHPSICNTIVNALSHFDGPEAATWAMPCHSSMSMRSLAILGEDIASVYEQKGGHLRFPADGTVVVVDSDEMLNQLEVHFKLLGSAPTCYPYNLPVVGIDTEWSKYYRTTKANLLQIACPGSAPVVFLVDLDAFDDALLKRCYDIVFGPKYKVFKIGFQFRSDLVQLRRTAPRMECLYSPSDVLCIAQLISALSTKAPDVVKSAMCFTDAEFPSSHISEEYLRKCGLSKVSERFLGIRIDKSEQQSVWDRRPLRLSQQRYAALDALVLVRIFEKLHQLSTQHKFGILDLAGEICEAAAPFPFMLDDRFDPFKHPTVTAFDVFPREDCLNYY</sequence>
<dbReference type="InterPro" id="IPR002562">
    <property type="entry name" value="3'-5'_exonuclease_dom"/>
</dbReference>
<dbReference type="Proteomes" id="UP001175271">
    <property type="component" value="Unassembled WGS sequence"/>
</dbReference>
<feature type="domain" description="3'-5' exonuclease" evidence="1">
    <location>
        <begin position="404"/>
        <end position="588"/>
    </location>
</feature>
<comment type="caution">
    <text evidence="2">The sequence shown here is derived from an EMBL/GenBank/DDBJ whole genome shotgun (WGS) entry which is preliminary data.</text>
</comment>
<protein>
    <recommendedName>
        <fullName evidence="1">3'-5' exonuclease domain-containing protein</fullName>
    </recommendedName>
</protein>
<dbReference type="InterPro" id="IPR036397">
    <property type="entry name" value="RNaseH_sf"/>
</dbReference>
<organism evidence="2 3">
    <name type="scientific">Steinernema hermaphroditum</name>
    <dbReference type="NCBI Taxonomy" id="289476"/>
    <lineage>
        <taxon>Eukaryota</taxon>
        <taxon>Metazoa</taxon>
        <taxon>Ecdysozoa</taxon>
        <taxon>Nematoda</taxon>
        <taxon>Chromadorea</taxon>
        <taxon>Rhabditida</taxon>
        <taxon>Tylenchina</taxon>
        <taxon>Panagrolaimomorpha</taxon>
        <taxon>Strongyloidoidea</taxon>
        <taxon>Steinernematidae</taxon>
        <taxon>Steinernema</taxon>
    </lineage>
</organism>
<gene>
    <name evidence="2" type="ORF">QR680_005174</name>
</gene>
<evidence type="ECO:0000313" key="3">
    <source>
        <dbReference type="Proteomes" id="UP001175271"/>
    </source>
</evidence>
<accession>A0AA39LUW8</accession>
<dbReference type="InterPro" id="IPR012337">
    <property type="entry name" value="RNaseH-like_sf"/>
</dbReference>
<evidence type="ECO:0000259" key="1">
    <source>
        <dbReference type="Pfam" id="PF01612"/>
    </source>
</evidence>
<dbReference type="AlphaFoldDB" id="A0AA39LUW8"/>
<dbReference type="GO" id="GO:0003676">
    <property type="term" value="F:nucleic acid binding"/>
    <property type="evidence" value="ECO:0007669"/>
    <property type="project" value="InterPro"/>
</dbReference>
<dbReference type="InterPro" id="IPR052408">
    <property type="entry name" value="Exonuclease_MUT-7-like"/>
</dbReference>
<name>A0AA39LUW8_9BILA</name>
<keyword evidence="3" id="KW-1185">Reference proteome</keyword>
<dbReference type="Pfam" id="PF01612">
    <property type="entry name" value="DNA_pol_A_exo1"/>
    <property type="match status" value="1"/>
</dbReference>
<dbReference type="EMBL" id="JAUCMV010000003">
    <property type="protein sequence ID" value="KAK0410523.1"/>
    <property type="molecule type" value="Genomic_DNA"/>
</dbReference>
<dbReference type="GO" id="GO:0006139">
    <property type="term" value="P:nucleobase-containing compound metabolic process"/>
    <property type="evidence" value="ECO:0007669"/>
    <property type="project" value="InterPro"/>
</dbReference>
<dbReference type="PANTHER" id="PTHR47765">
    <property type="entry name" value="3'-5' EXONUCLEASE DOMAIN-CONTAINING PROTEIN"/>
    <property type="match status" value="1"/>
</dbReference>